<evidence type="ECO:0000256" key="8">
    <source>
        <dbReference type="ARBA" id="ARBA00023034"/>
    </source>
</evidence>
<evidence type="ECO:0000259" key="12">
    <source>
        <dbReference type="Pfam" id="PF09335"/>
    </source>
</evidence>
<keyword evidence="7 11" id="KW-1133">Transmembrane helix</keyword>
<keyword evidence="8" id="KW-0333">Golgi apparatus</keyword>
<keyword evidence="9 11" id="KW-0472">Membrane</keyword>
<organism evidence="13 14">
    <name type="scientific">Mycena chlorophos</name>
    <name type="common">Agaric fungus</name>
    <name type="synonym">Agaricus chlorophos</name>
    <dbReference type="NCBI Taxonomy" id="658473"/>
    <lineage>
        <taxon>Eukaryota</taxon>
        <taxon>Fungi</taxon>
        <taxon>Dikarya</taxon>
        <taxon>Basidiomycota</taxon>
        <taxon>Agaricomycotina</taxon>
        <taxon>Agaricomycetes</taxon>
        <taxon>Agaricomycetidae</taxon>
        <taxon>Agaricales</taxon>
        <taxon>Marasmiineae</taxon>
        <taxon>Mycenaceae</taxon>
        <taxon>Mycena</taxon>
    </lineage>
</organism>
<dbReference type="Pfam" id="PF09335">
    <property type="entry name" value="VTT_dom"/>
    <property type="match status" value="1"/>
</dbReference>
<feature type="domain" description="VTT" evidence="12">
    <location>
        <begin position="138"/>
        <end position="252"/>
    </location>
</feature>
<dbReference type="InterPro" id="IPR051076">
    <property type="entry name" value="Golgi_membrane_TVP38/TMEM64"/>
</dbReference>
<evidence type="ECO:0000256" key="3">
    <source>
        <dbReference type="ARBA" id="ARBA00008640"/>
    </source>
</evidence>
<name>A0A8H6SX40_MYCCL</name>
<keyword evidence="6 11" id="KW-0812">Transmembrane</keyword>
<dbReference type="PANTHER" id="PTHR47549:SF2">
    <property type="entry name" value="GOLGI APPARATUS MEMBRANE PROTEIN TVP38"/>
    <property type="match status" value="1"/>
</dbReference>
<comment type="subcellular location">
    <subcellularLocation>
        <location evidence="2">Golgi apparatus membrane</location>
        <topology evidence="2">Multi-pass membrane protein</topology>
    </subcellularLocation>
</comment>
<keyword evidence="14" id="KW-1185">Reference proteome</keyword>
<proteinExistence type="inferred from homology"/>
<comment type="function">
    <text evidence="1">Golgi membrane protein involved in vesicular trafficking and spindle migration.</text>
</comment>
<dbReference type="InterPro" id="IPR032816">
    <property type="entry name" value="VTT_dom"/>
</dbReference>
<evidence type="ECO:0000256" key="11">
    <source>
        <dbReference type="SAM" id="Phobius"/>
    </source>
</evidence>
<evidence type="ECO:0000256" key="9">
    <source>
        <dbReference type="ARBA" id="ARBA00023136"/>
    </source>
</evidence>
<evidence type="ECO:0000256" key="6">
    <source>
        <dbReference type="ARBA" id="ARBA00022692"/>
    </source>
</evidence>
<evidence type="ECO:0000313" key="13">
    <source>
        <dbReference type="EMBL" id="KAF7305515.1"/>
    </source>
</evidence>
<feature type="transmembrane region" description="Helical" evidence="11">
    <location>
        <begin position="264"/>
        <end position="284"/>
    </location>
</feature>
<evidence type="ECO:0000313" key="14">
    <source>
        <dbReference type="Proteomes" id="UP000613580"/>
    </source>
</evidence>
<dbReference type="GO" id="GO:0000139">
    <property type="term" value="C:Golgi membrane"/>
    <property type="evidence" value="ECO:0007669"/>
    <property type="project" value="UniProtKB-SubCell"/>
</dbReference>
<comment type="caution">
    <text evidence="13">The sequence shown here is derived from an EMBL/GenBank/DDBJ whole genome shotgun (WGS) entry which is preliminary data.</text>
</comment>
<feature type="region of interest" description="Disordered" evidence="10">
    <location>
        <begin position="24"/>
        <end position="54"/>
    </location>
</feature>
<evidence type="ECO:0000256" key="1">
    <source>
        <dbReference type="ARBA" id="ARBA00002978"/>
    </source>
</evidence>
<feature type="transmembrane region" description="Helical" evidence="11">
    <location>
        <begin position="218"/>
        <end position="244"/>
    </location>
</feature>
<evidence type="ECO:0000256" key="10">
    <source>
        <dbReference type="SAM" id="MobiDB-lite"/>
    </source>
</evidence>
<reference evidence="13" key="1">
    <citation type="submission" date="2020-05" db="EMBL/GenBank/DDBJ databases">
        <title>Mycena genomes resolve the evolution of fungal bioluminescence.</title>
        <authorList>
            <person name="Tsai I.J."/>
        </authorList>
    </citation>
    <scope>NUCLEOTIDE SEQUENCE</scope>
    <source>
        <strain evidence="13">110903Hualien_Pintung</strain>
    </source>
</reference>
<evidence type="ECO:0000256" key="4">
    <source>
        <dbReference type="ARBA" id="ARBA00013533"/>
    </source>
</evidence>
<dbReference type="Proteomes" id="UP000613580">
    <property type="component" value="Unassembled WGS sequence"/>
</dbReference>
<dbReference type="PANTHER" id="PTHR47549">
    <property type="entry name" value="GOLGI APPARATUS MEMBRANE PROTEIN TVP38-RELATED"/>
    <property type="match status" value="1"/>
</dbReference>
<dbReference type="AlphaFoldDB" id="A0A8H6SX40"/>
<accession>A0A8H6SX40</accession>
<evidence type="ECO:0000256" key="5">
    <source>
        <dbReference type="ARBA" id="ARBA00020673"/>
    </source>
</evidence>
<evidence type="ECO:0000256" key="7">
    <source>
        <dbReference type="ARBA" id="ARBA00022989"/>
    </source>
</evidence>
<comment type="similarity">
    <text evidence="3">Belongs to the TVP38/TMEM64 family.</text>
</comment>
<sequence>MSNNALSMPHPVYGQFPPNYSNDTSTTKFGTGSWNNSQNPMKGVPDIPNRDSMRTPEPTVEEYNLLHDIKPELTPKQKLIKYSIYAFIIAIAVLTSVFSNKIVTALKPETSWLRDHTIGPLIPIVILIIISFPPLFGQEIVGIIVGLTWDLGPALAIFAAGTLLGEIANFFVFKYSCTGRMAKYEEKSLDFGLTGHVVRRGGLIIVIGIRLSAIPSHYATAVFATVGLPFYIFLLGAIITMPMGLVNVYFGYAQKPGHTHSTTVIENVILGVSIVITIIAVRFIRMRMKAAREEFVYERRKARQAKNQMYGGSPYGSGQGVNISLPDV</sequence>
<dbReference type="EMBL" id="JACAZE010000010">
    <property type="protein sequence ID" value="KAF7305515.1"/>
    <property type="molecule type" value="Genomic_DNA"/>
</dbReference>
<dbReference type="OrthoDB" id="166803at2759"/>
<feature type="compositionally biased region" description="Polar residues" evidence="10">
    <location>
        <begin position="24"/>
        <end position="40"/>
    </location>
</feature>
<protein>
    <recommendedName>
        <fullName evidence="4">Golgi apparatus membrane protein TVP38</fullName>
    </recommendedName>
    <alternativeName>
        <fullName evidence="5">Golgi apparatus membrane protein tvp38</fullName>
    </alternativeName>
</protein>
<feature type="transmembrane region" description="Helical" evidence="11">
    <location>
        <begin position="82"/>
        <end position="103"/>
    </location>
</feature>
<feature type="transmembrane region" description="Helical" evidence="11">
    <location>
        <begin position="155"/>
        <end position="173"/>
    </location>
</feature>
<feature type="transmembrane region" description="Helical" evidence="11">
    <location>
        <begin position="124"/>
        <end position="149"/>
    </location>
</feature>
<gene>
    <name evidence="13" type="ORF">HMN09_00804400</name>
</gene>
<evidence type="ECO:0000256" key="2">
    <source>
        <dbReference type="ARBA" id="ARBA00004653"/>
    </source>
</evidence>